<dbReference type="Pfam" id="PF07683">
    <property type="entry name" value="CobW_C"/>
    <property type="match status" value="1"/>
</dbReference>
<dbReference type="CDD" id="cd03112">
    <property type="entry name" value="CobW-like"/>
    <property type="match status" value="1"/>
</dbReference>
<dbReference type="EMBL" id="VFQX01000027">
    <property type="protein sequence ID" value="KAF0979182.1"/>
    <property type="molecule type" value="Genomic_DNA"/>
</dbReference>
<evidence type="ECO:0000259" key="2">
    <source>
        <dbReference type="SMART" id="SM00833"/>
    </source>
</evidence>
<dbReference type="InterPro" id="IPR051927">
    <property type="entry name" value="Zn_Chap_cDPG_Synth"/>
</dbReference>
<dbReference type="SUPFAM" id="SSF52540">
    <property type="entry name" value="P-loop containing nucleoside triphosphate hydrolases"/>
    <property type="match status" value="1"/>
</dbReference>
<organism evidence="3 4">
    <name type="scientific">Naegleria fowleri</name>
    <name type="common">Brain eating amoeba</name>
    <dbReference type="NCBI Taxonomy" id="5763"/>
    <lineage>
        <taxon>Eukaryota</taxon>
        <taxon>Discoba</taxon>
        <taxon>Heterolobosea</taxon>
        <taxon>Tetramitia</taxon>
        <taxon>Eutetramitia</taxon>
        <taxon>Vahlkampfiidae</taxon>
        <taxon>Naegleria</taxon>
    </lineage>
</organism>
<dbReference type="InterPro" id="IPR003495">
    <property type="entry name" value="CobW/HypB/UreG_nucleotide-bd"/>
</dbReference>
<name>A0A6A5BX07_NAEFO</name>
<dbReference type="InterPro" id="IPR011629">
    <property type="entry name" value="CobW-like_C"/>
</dbReference>
<accession>A0A6A5BX07</accession>
<dbReference type="InterPro" id="IPR027417">
    <property type="entry name" value="P-loop_NTPase"/>
</dbReference>
<comment type="caution">
    <text evidence="3">The sequence shown here is derived from an EMBL/GenBank/DDBJ whole genome shotgun (WGS) entry which is preliminary data.</text>
</comment>
<evidence type="ECO:0000313" key="3">
    <source>
        <dbReference type="EMBL" id="KAF0979182.1"/>
    </source>
</evidence>
<dbReference type="VEuPathDB" id="AmoebaDB:FDP41_001525"/>
<dbReference type="VEuPathDB" id="AmoebaDB:NfTy_053490"/>
<dbReference type="SMART" id="SM00833">
    <property type="entry name" value="CobW_C"/>
    <property type="match status" value="1"/>
</dbReference>
<feature type="region of interest" description="Disordered" evidence="1">
    <location>
        <begin position="33"/>
        <end position="57"/>
    </location>
</feature>
<reference evidence="3 4" key="1">
    <citation type="journal article" date="2019" name="Sci. Rep.">
        <title>Nanopore sequencing improves the draft genome of the human pathogenic amoeba Naegleria fowleri.</title>
        <authorList>
            <person name="Liechti N."/>
            <person name="Schurch N."/>
            <person name="Bruggmann R."/>
            <person name="Wittwer M."/>
        </authorList>
    </citation>
    <scope>NUCLEOTIDE SEQUENCE [LARGE SCALE GENOMIC DNA]</scope>
    <source>
        <strain evidence="3 4">ATCC 30894</strain>
    </source>
</reference>
<dbReference type="PANTHER" id="PTHR43603">
    <property type="entry name" value="COBW DOMAIN-CONTAINING PROTEIN DDB_G0274527"/>
    <property type="match status" value="1"/>
</dbReference>
<gene>
    <name evidence="3" type="ORF">FDP41_001525</name>
</gene>
<keyword evidence="4" id="KW-1185">Reference proteome</keyword>
<feature type="domain" description="CobW C-terminal" evidence="2">
    <location>
        <begin position="245"/>
        <end position="378"/>
    </location>
</feature>
<dbReference type="Pfam" id="PF02492">
    <property type="entry name" value="cobW"/>
    <property type="match status" value="1"/>
</dbReference>
<dbReference type="Gene3D" id="3.40.50.300">
    <property type="entry name" value="P-loop containing nucleotide triphosphate hydrolases"/>
    <property type="match status" value="1"/>
</dbReference>
<dbReference type="PANTHER" id="PTHR43603:SF1">
    <property type="entry name" value="ZINC-REGULATED GTPASE METALLOPROTEIN ACTIVATOR 1"/>
    <property type="match status" value="1"/>
</dbReference>
<proteinExistence type="predicted"/>
<evidence type="ECO:0000313" key="4">
    <source>
        <dbReference type="Proteomes" id="UP000444721"/>
    </source>
</evidence>
<protein>
    <recommendedName>
        <fullName evidence="2">CobW C-terminal domain-containing protein</fullName>
    </recommendedName>
</protein>
<dbReference type="VEuPathDB" id="AmoebaDB:NF0016190"/>
<sequence>MSTPTYQPFLLNNMLDSNKQTIETQTPLEECPVQVQEEPLPSSSQRNHHNESDDDCWEDELENTTATNSVMRKIPVTLLSGFLGAGKTTLLKHILMNRENLKVAVIVNDMAELNIDHALVEKSDVKLKQFEEKLISMQNGCICCTLREDLLMELYELAHEGRFDYCVIESTGISEPIQVSQIRALIQKLNPEARIHETCHSRVPLSQVIHTNLFNFEQAACQSGWLKELRGDGDSHQPETLEYGISSFVYRRRRPFHTEKLFHLLYREKYFQKVALRSKGYAWLCTRNDYCGDWEQAGQQMNIHDGGKFFVALGEEFCLELYGKEIVEKAIKNDFFQNKVDSNENSFMNAIGDRRQEIVIIGQHLNVEEICHKLDQVLITEEEFQKGPQFYSTMCKDEFEPFTSFLDLDSNMEWETDEEEDQQHLEEDKTMP</sequence>
<dbReference type="RefSeq" id="XP_044563895.1">
    <property type="nucleotide sequence ID" value="XM_044704619.1"/>
</dbReference>
<dbReference type="AlphaFoldDB" id="A0A6A5BX07"/>
<dbReference type="Proteomes" id="UP000444721">
    <property type="component" value="Unassembled WGS sequence"/>
</dbReference>
<dbReference type="GeneID" id="68108743"/>
<evidence type="ECO:0000256" key="1">
    <source>
        <dbReference type="SAM" id="MobiDB-lite"/>
    </source>
</evidence>
<dbReference type="OrthoDB" id="272672at2759"/>